<dbReference type="PROSITE" id="PS51257">
    <property type="entry name" value="PROKAR_LIPOPROTEIN"/>
    <property type="match status" value="1"/>
</dbReference>
<evidence type="ECO:0000256" key="6">
    <source>
        <dbReference type="PIRSR" id="PIRSR625705-1"/>
    </source>
</evidence>
<evidence type="ECO:0000259" key="8">
    <source>
        <dbReference type="Pfam" id="PF02838"/>
    </source>
</evidence>
<evidence type="ECO:0000256" key="5">
    <source>
        <dbReference type="ARBA" id="ARBA00023295"/>
    </source>
</evidence>
<keyword evidence="5" id="KW-0326">Glycosidase</keyword>
<evidence type="ECO:0000256" key="2">
    <source>
        <dbReference type="ARBA" id="ARBA00006285"/>
    </source>
</evidence>
<dbReference type="GO" id="GO:0030203">
    <property type="term" value="P:glycosaminoglycan metabolic process"/>
    <property type="evidence" value="ECO:0007669"/>
    <property type="project" value="TreeGrafter"/>
</dbReference>
<name>A0A3D8HAE2_9BACT</name>
<dbReference type="PIRSF" id="PIRSF001093">
    <property type="entry name" value="B-hxosamndse_ab_euk"/>
    <property type="match status" value="1"/>
</dbReference>
<feature type="domain" description="Beta-hexosaminidase bacterial type N-terminal" evidence="8">
    <location>
        <begin position="25"/>
        <end position="148"/>
    </location>
</feature>
<dbReference type="PANTHER" id="PTHR22600">
    <property type="entry name" value="BETA-HEXOSAMINIDASE"/>
    <property type="match status" value="1"/>
</dbReference>
<dbReference type="CDD" id="cd06563">
    <property type="entry name" value="GH20_chitobiase-like"/>
    <property type="match status" value="1"/>
</dbReference>
<protein>
    <recommendedName>
        <fullName evidence="3">beta-N-acetylhexosaminidase</fullName>
        <ecNumber evidence="3">3.2.1.52</ecNumber>
    </recommendedName>
</protein>
<dbReference type="Proteomes" id="UP000629596">
    <property type="component" value="Unassembled WGS sequence"/>
</dbReference>
<reference evidence="10 11" key="1">
    <citation type="submission" date="2018-07" db="EMBL/GenBank/DDBJ databases">
        <title>Parabacteroides acidifaciens nov. sp., isolated from human feces.</title>
        <authorList>
            <person name="Wang Y.J."/>
        </authorList>
    </citation>
    <scope>NUCLEOTIDE SEQUENCE [LARGE SCALE GENOMIC DNA]</scope>
    <source>
        <strain evidence="10 11">426-9</strain>
    </source>
</reference>
<dbReference type="InterPro" id="IPR029018">
    <property type="entry name" value="Hex-like_dom2"/>
</dbReference>
<comment type="catalytic activity">
    <reaction evidence="1">
        <text>Hydrolysis of terminal non-reducing N-acetyl-D-hexosamine residues in N-acetyl-beta-D-hexosaminides.</text>
        <dbReference type="EC" id="3.2.1.52"/>
    </reaction>
</comment>
<dbReference type="InterPro" id="IPR025705">
    <property type="entry name" value="Beta_hexosaminidase_sua/sub"/>
</dbReference>
<evidence type="ECO:0000256" key="4">
    <source>
        <dbReference type="ARBA" id="ARBA00022801"/>
    </source>
</evidence>
<evidence type="ECO:0000259" key="7">
    <source>
        <dbReference type="Pfam" id="PF00728"/>
    </source>
</evidence>
<evidence type="ECO:0000313" key="11">
    <source>
        <dbReference type="Proteomes" id="UP000256321"/>
    </source>
</evidence>
<dbReference type="PRINTS" id="PR00738">
    <property type="entry name" value="GLHYDRLASE20"/>
</dbReference>
<dbReference type="Proteomes" id="UP000256321">
    <property type="component" value="Unassembled WGS sequence"/>
</dbReference>
<evidence type="ECO:0000256" key="3">
    <source>
        <dbReference type="ARBA" id="ARBA00012663"/>
    </source>
</evidence>
<gene>
    <name evidence="10" type="ORF">DWU89_19265</name>
    <name evidence="9" type="ORF">H8784_18780</name>
</gene>
<dbReference type="GO" id="GO:0004563">
    <property type="term" value="F:beta-N-acetylhexosaminidase activity"/>
    <property type="evidence" value="ECO:0007669"/>
    <property type="project" value="UniProtKB-EC"/>
</dbReference>
<dbReference type="SUPFAM" id="SSF55545">
    <property type="entry name" value="beta-N-acetylhexosaminidase-like domain"/>
    <property type="match status" value="1"/>
</dbReference>
<reference evidence="9 12" key="2">
    <citation type="submission" date="2020-08" db="EMBL/GenBank/DDBJ databases">
        <title>Genome public.</title>
        <authorList>
            <person name="Liu C."/>
            <person name="Sun Q."/>
        </authorList>
    </citation>
    <scope>NUCLEOTIDE SEQUENCE [LARGE SCALE GENOMIC DNA]</scope>
    <source>
        <strain evidence="9 12">426_9</strain>
    </source>
</reference>
<evidence type="ECO:0000313" key="10">
    <source>
        <dbReference type="EMBL" id="RDU47497.1"/>
    </source>
</evidence>
<dbReference type="GO" id="GO:0016020">
    <property type="term" value="C:membrane"/>
    <property type="evidence" value="ECO:0007669"/>
    <property type="project" value="TreeGrafter"/>
</dbReference>
<dbReference type="Gene3D" id="3.20.20.80">
    <property type="entry name" value="Glycosidases"/>
    <property type="match status" value="1"/>
</dbReference>
<dbReference type="InterPro" id="IPR017853">
    <property type="entry name" value="GH"/>
</dbReference>
<keyword evidence="4 10" id="KW-0378">Hydrolase</keyword>
<dbReference type="GO" id="GO:0005975">
    <property type="term" value="P:carbohydrate metabolic process"/>
    <property type="evidence" value="ECO:0007669"/>
    <property type="project" value="InterPro"/>
</dbReference>
<dbReference type="AlphaFoldDB" id="A0A3D8HAE2"/>
<dbReference type="EMBL" id="QREV01000079">
    <property type="protein sequence ID" value="RDU47497.1"/>
    <property type="molecule type" value="Genomic_DNA"/>
</dbReference>
<dbReference type="SUPFAM" id="SSF51445">
    <property type="entry name" value="(Trans)glycosidases"/>
    <property type="match status" value="1"/>
</dbReference>
<evidence type="ECO:0000313" key="12">
    <source>
        <dbReference type="Proteomes" id="UP000629596"/>
    </source>
</evidence>
<feature type="active site" description="Proton donor" evidence="6">
    <location>
        <position position="326"/>
    </location>
</feature>
<keyword evidence="12" id="KW-1185">Reference proteome</keyword>
<dbReference type="EC" id="3.2.1.52" evidence="3"/>
<organism evidence="10 11">
    <name type="scientific">Parabacteroides acidifaciens</name>
    <dbReference type="NCBI Taxonomy" id="2290935"/>
    <lineage>
        <taxon>Bacteria</taxon>
        <taxon>Pseudomonadati</taxon>
        <taxon>Bacteroidota</taxon>
        <taxon>Bacteroidia</taxon>
        <taxon>Bacteroidales</taxon>
        <taxon>Tannerellaceae</taxon>
        <taxon>Parabacteroides</taxon>
    </lineage>
</organism>
<accession>A0A3D8HAE2</accession>
<comment type="similarity">
    <text evidence="2">Belongs to the glycosyl hydrolase 20 family.</text>
</comment>
<feature type="domain" description="Glycoside hydrolase family 20 catalytic" evidence="7">
    <location>
        <begin position="151"/>
        <end position="501"/>
    </location>
</feature>
<dbReference type="Gene3D" id="3.30.379.10">
    <property type="entry name" value="Chitobiase/beta-hexosaminidase domain 2-like"/>
    <property type="match status" value="1"/>
</dbReference>
<dbReference type="InterPro" id="IPR015883">
    <property type="entry name" value="Glyco_hydro_20_cat"/>
</dbReference>
<evidence type="ECO:0000313" key="9">
    <source>
        <dbReference type="EMBL" id="MBC8603757.1"/>
    </source>
</evidence>
<dbReference type="InterPro" id="IPR015882">
    <property type="entry name" value="HEX_bac_N"/>
</dbReference>
<comment type="caution">
    <text evidence="10">The sequence shown here is derived from an EMBL/GenBank/DDBJ whole genome shotgun (WGS) entry which is preliminary data.</text>
</comment>
<dbReference type="EMBL" id="JACRTI010000079">
    <property type="protein sequence ID" value="MBC8603757.1"/>
    <property type="molecule type" value="Genomic_DNA"/>
</dbReference>
<dbReference type="Pfam" id="PF00728">
    <property type="entry name" value="Glyco_hydro_20"/>
    <property type="match status" value="1"/>
</dbReference>
<dbReference type="Pfam" id="PF02838">
    <property type="entry name" value="Glyco_hydro_20b"/>
    <property type="match status" value="1"/>
</dbReference>
<dbReference type="PANTHER" id="PTHR22600:SF57">
    <property type="entry name" value="BETA-N-ACETYLHEXOSAMINIDASE"/>
    <property type="match status" value="1"/>
</dbReference>
<proteinExistence type="inferred from homology"/>
<dbReference type="RefSeq" id="WP_115501257.1">
    <property type="nucleotide sequence ID" value="NZ_JACRTI010000079.1"/>
</dbReference>
<evidence type="ECO:0000256" key="1">
    <source>
        <dbReference type="ARBA" id="ARBA00001231"/>
    </source>
</evidence>
<sequence>MKSSFLISLCLAFLCSCQEPPVEEYAVIPQPADIVYTPGLVKLKSRPVVAYPVELANEALFLQSYLFSDFSAEAVLKEGSGSADISLQLDPAVLPDKKEGYILDAASGKIVIKANSPSGILNGIHTLRQVIKEKDGKLLIQNATVTDYPAFSWRAFMLDEGRYFKGKEVVKQLLDEMAALKMNVFHWHLTNDQGWRIEIKKYPKLTEIGAFRDSSEINHFGSDVYDGKRHGGFYTQDDLKEIVDYAAKRHITIVPEVSMPGHASAAIASYPWLGTSGKQIRVPGKFGVHYEVFNVADPKVMEFLDDVTDEVIAIFPGAVFHIGGDEVKYDQWKNSPVIRAYMAKHNLKTPAELQVYFTNEISNMLAAKGKRMMGWNEITGDRLHDYQSNADTEGIKQELASGTIVHFWKGDTALVRKTIEKGYDVVNSYHEYTYLDYSYESIPMEKAYSFNPVPEGLTEEEKSKVLGLGCQMWGEFIPTVESMNLKVYPRLAAYAETGWTDASNKDYQRFITKLDFFLRKWDTEGINYGPVK</sequence>